<keyword evidence="1" id="KW-1133">Transmembrane helix</keyword>
<evidence type="ECO:0000313" key="3">
    <source>
        <dbReference type="Proteomes" id="UP001595937"/>
    </source>
</evidence>
<name>A0ABW0FE81_9MICO</name>
<keyword evidence="1" id="KW-0812">Transmembrane</keyword>
<keyword evidence="3" id="KW-1185">Reference proteome</keyword>
<evidence type="ECO:0000313" key="2">
    <source>
        <dbReference type="EMBL" id="MFC5297294.1"/>
    </source>
</evidence>
<dbReference type="Proteomes" id="UP001595937">
    <property type="component" value="Unassembled WGS sequence"/>
</dbReference>
<feature type="transmembrane region" description="Helical" evidence="1">
    <location>
        <begin position="38"/>
        <end position="56"/>
    </location>
</feature>
<accession>A0ABW0FE81</accession>
<reference evidence="3" key="1">
    <citation type="journal article" date="2019" name="Int. J. Syst. Evol. Microbiol.">
        <title>The Global Catalogue of Microorganisms (GCM) 10K type strain sequencing project: providing services to taxonomists for standard genome sequencing and annotation.</title>
        <authorList>
            <consortium name="The Broad Institute Genomics Platform"/>
            <consortium name="The Broad Institute Genome Sequencing Center for Infectious Disease"/>
            <person name="Wu L."/>
            <person name="Ma J."/>
        </authorList>
    </citation>
    <scope>NUCLEOTIDE SEQUENCE [LARGE SCALE GENOMIC DNA]</scope>
    <source>
        <strain evidence="3">CGMCC 1.16455</strain>
    </source>
</reference>
<protein>
    <submittedName>
        <fullName evidence="2">Uncharacterized protein</fullName>
    </submittedName>
</protein>
<dbReference type="EMBL" id="JBHSLN010000020">
    <property type="protein sequence ID" value="MFC5297294.1"/>
    <property type="molecule type" value="Genomic_DNA"/>
</dbReference>
<keyword evidence="1" id="KW-0472">Membrane</keyword>
<organism evidence="2 3">
    <name type="scientific">Brachybacterium tyrofermentans</name>
    <dbReference type="NCBI Taxonomy" id="47848"/>
    <lineage>
        <taxon>Bacteria</taxon>
        <taxon>Bacillati</taxon>
        <taxon>Actinomycetota</taxon>
        <taxon>Actinomycetes</taxon>
        <taxon>Micrococcales</taxon>
        <taxon>Dermabacteraceae</taxon>
        <taxon>Brachybacterium</taxon>
    </lineage>
</organism>
<dbReference type="GeneID" id="303297541"/>
<proteinExistence type="predicted"/>
<feature type="transmembrane region" description="Helical" evidence="1">
    <location>
        <begin position="6"/>
        <end position="26"/>
    </location>
</feature>
<comment type="caution">
    <text evidence="2">The sequence shown here is derived from an EMBL/GenBank/DDBJ whole genome shotgun (WGS) entry which is preliminary data.</text>
</comment>
<dbReference type="RefSeq" id="WP_343924268.1">
    <property type="nucleotide sequence ID" value="NZ_BAAAIR010000038.1"/>
</dbReference>
<evidence type="ECO:0000256" key="1">
    <source>
        <dbReference type="SAM" id="Phobius"/>
    </source>
</evidence>
<gene>
    <name evidence="2" type="ORF">ACFPK8_07195</name>
</gene>
<sequence>MSGLTLALTIAAGLLWFAAVISVYLTNVTARPGAIPRWVVVLGCVALVVSIAAVLSTF</sequence>